<sequence length="287" mass="33091">MAADLEADPQFERVMRRHHELLKEPCLKRPFFYKNVLKYGRFMVLMTLLSRYFSQPYPLLSEVRTFCMGRGFCSKNSLESFYLLLRATGLMTVVGHPDDRRLRTFHPSELAYGELRKTLNSLIQPLLELYPNCHTLLHRVSLEDREFMRVYFNGYAQLLDSNIILSELLPECRWLLHKDGGHMLMLALYFDAIAPSNRMSGFKGSSYMSLARSAAVSKSHVIRLVQEGQERGYFTVHEKNRIEVLPAFMTLVSRIMSRCFAMAMYAVEEGCTGVVPTDKTLGHKALV</sequence>
<dbReference type="STRING" id="1958950.BZK31_26710"/>
<evidence type="ECO:0000313" key="2">
    <source>
        <dbReference type="Proteomes" id="UP000192815"/>
    </source>
</evidence>
<name>A0A1X0MYL0_9PSED</name>
<dbReference type="EMBL" id="MUIO01000145">
    <property type="protein sequence ID" value="ORC53946.1"/>
    <property type="molecule type" value="Genomic_DNA"/>
</dbReference>
<evidence type="ECO:0000313" key="1">
    <source>
        <dbReference type="EMBL" id="ORC53946.1"/>
    </source>
</evidence>
<reference evidence="2" key="1">
    <citation type="submission" date="2017-02" db="EMBL/GenBank/DDBJ databases">
        <title>Pseudomonas floridae sp. nov., a novel pathogenic bacterial species isolated from tomato.</title>
        <authorList>
            <person name="Timilsina S."/>
            <person name="Vallad G.E."/>
            <person name="Jones J.B."/>
        </authorList>
    </citation>
    <scope>NUCLEOTIDE SEQUENCE [LARGE SCALE GENOMIC DNA]</scope>
    <source>
        <strain evidence="2">GEV388</strain>
    </source>
</reference>
<protein>
    <submittedName>
        <fullName evidence="1">Uncharacterized protein</fullName>
    </submittedName>
</protein>
<dbReference type="AlphaFoldDB" id="A0A1X0MYL0"/>
<proteinExistence type="predicted"/>
<keyword evidence="2" id="KW-1185">Reference proteome</keyword>
<accession>A0A1X0MYL0</accession>
<dbReference type="Proteomes" id="UP000192815">
    <property type="component" value="Unassembled WGS sequence"/>
</dbReference>
<organism evidence="1 2">
    <name type="scientific">Pseudomonas floridensis</name>
    <dbReference type="NCBI Taxonomy" id="1958950"/>
    <lineage>
        <taxon>Bacteria</taxon>
        <taxon>Pseudomonadati</taxon>
        <taxon>Pseudomonadota</taxon>
        <taxon>Gammaproteobacteria</taxon>
        <taxon>Pseudomonadales</taxon>
        <taxon>Pseudomonadaceae</taxon>
        <taxon>Pseudomonas</taxon>
    </lineage>
</organism>
<dbReference type="OrthoDB" id="6942275at2"/>
<gene>
    <name evidence="1" type="ORF">BZK31_26710</name>
</gene>
<comment type="caution">
    <text evidence="1">The sequence shown here is derived from an EMBL/GenBank/DDBJ whole genome shotgun (WGS) entry which is preliminary data.</text>
</comment>